<protein>
    <submittedName>
        <fullName evidence="1">Uncharacterized protein</fullName>
    </submittedName>
</protein>
<proteinExistence type="predicted"/>
<reference evidence="1 2" key="1">
    <citation type="submission" date="2024-09" db="EMBL/GenBank/DDBJ databases">
        <title>Genome sequencing and assembly of Phytophthora oleae, isolate VK10A, causative agent of rot of olive drupes.</title>
        <authorList>
            <person name="Conti Taguali S."/>
            <person name="Riolo M."/>
            <person name="La Spada F."/>
            <person name="Cacciola S.O."/>
            <person name="Dionisio G."/>
        </authorList>
    </citation>
    <scope>NUCLEOTIDE SEQUENCE [LARGE SCALE GENOMIC DNA]</scope>
    <source>
        <strain evidence="1 2">VK10A</strain>
    </source>
</reference>
<gene>
    <name evidence="1" type="ORF">V7S43_011203</name>
</gene>
<dbReference type="AlphaFoldDB" id="A0ABD3FE66"/>
<evidence type="ECO:0000313" key="1">
    <source>
        <dbReference type="EMBL" id="KAL3663789.1"/>
    </source>
</evidence>
<keyword evidence="2" id="KW-1185">Reference proteome</keyword>
<comment type="caution">
    <text evidence="1">The sequence shown here is derived from an EMBL/GenBank/DDBJ whole genome shotgun (WGS) entry which is preliminary data.</text>
</comment>
<evidence type="ECO:0000313" key="2">
    <source>
        <dbReference type="Proteomes" id="UP001632037"/>
    </source>
</evidence>
<organism evidence="1 2">
    <name type="scientific">Phytophthora oleae</name>
    <dbReference type="NCBI Taxonomy" id="2107226"/>
    <lineage>
        <taxon>Eukaryota</taxon>
        <taxon>Sar</taxon>
        <taxon>Stramenopiles</taxon>
        <taxon>Oomycota</taxon>
        <taxon>Peronosporomycetes</taxon>
        <taxon>Peronosporales</taxon>
        <taxon>Peronosporaceae</taxon>
        <taxon>Phytophthora</taxon>
    </lineage>
</organism>
<accession>A0ABD3FE66</accession>
<name>A0ABD3FE66_9STRA</name>
<sequence length="131" mass="15028">MDPKADEKSTELYKYRGMRRSALIWPYNALIRKVTGHKDFPESLLHEPGIWTMSDKCCPWIWQDPRVAELGGPKCLSLQHQLDDIDAAELARMQWASVNVDEELLQLVPNDIKKPALTPAERSENPSSVHY</sequence>
<dbReference type="EMBL" id="JBIMZQ010000026">
    <property type="protein sequence ID" value="KAL3663789.1"/>
    <property type="molecule type" value="Genomic_DNA"/>
</dbReference>
<dbReference type="Proteomes" id="UP001632037">
    <property type="component" value="Unassembled WGS sequence"/>
</dbReference>